<evidence type="ECO:0000313" key="9">
    <source>
        <dbReference type="EMBL" id="OJJ59217.1"/>
    </source>
</evidence>
<keyword evidence="4 7" id="KW-1133">Transmembrane helix</keyword>
<feature type="transmembrane region" description="Helical" evidence="7">
    <location>
        <begin position="42"/>
        <end position="62"/>
    </location>
</feature>
<keyword evidence="5 7" id="KW-0472">Membrane</keyword>
<feature type="transmembrane region" description="Helical" evidence="7">
    <location>
        <begin position="82"/>
        <end position="104"/>
    </location>
</feature>
<evidence type="ECO:0000256" key="7">
    <source>
        <dbReference type="SAM" id="Phobius"/>
    </source>
</evidence>
<dbReference type="GO" id="GO:0022857">
    <property type="term" value="F:transmembrane transporter activity"/>
    <property type="evidence" value="ECO:0007669"/>
    <property type="project" value="InterPro"/>
</dbReference>
<feature type="transmembrane region" description="Helical" evidence="7">
    <location>
        <begin position="336"/>
        <end position="357"/>
    </location>
</feature>
<dbReference type="Gene3D" id="1.20.1250.20">
    <property type="entry name" value="MFS general substrate transporter like domains"/>
    <property type="match status" value="2"/>
</dbReference>
<feature type="transmembrane region" description="Helical" evidence="7">
    <location>
        <begin position="363"/>
        <end position="383"/>
    </location>
</feature>
<keyword evidence="3 7" id="KW-0812">Transmembrane</keyword>
<accession>A0A1L9TIG4</accession>
<comment type="similarity">
    <text evidence="6">Belongs to the major facilitator superfamily. Allantoate permease family.</text>
</comment>
<organism evidence="9 10">
    <name type="scientific">Aspergillus sydowii CBS 593.65</name>
    <dbReference type="NCBI Taxonomy" id="1036612"/>
    <lineage>
        <taxon>Eukaryota</taxon>
        <taxon>Fungi</taxon>
        <taxon>Dikarya</taxon>
        <taxon>Ascomycota</taxon>
        <taxon>Pezizomycotina</taxon>
        <taxon>Eurotiomycetes</taxon>
        <taxon>Eurotiomycetidae</taxon>
        <taxon>Eurotiales</taxon>
        <taxon>Aspergillaceae</taxon>
        <taxon>Aspergillus</taxon>
        <taxon>Aspergillus subgen. Nidulantes</taxon>
    </lineage>
</organism>
<dbReference type="Proteomes" id="UP000184356">
    <property type="component" value="Unassembled WGS sequence"/>
</dbReference>
<dbReference type="InterPro" id="IPR036259">
    <property type="entry name" value="MFS_trans_sf"/>
</dbReference>
<feature type="transmembrane region" description="Helical" evidence="7">
    <location>
        <begin position="200"/>
        <end position="221"/>
    </location>
</feature>
<evidence type="ECO:0000256" key="1">
    <source>
        <dbReference type="ARBA" id="ARBA00004141"/>
    </source>
</evidence>
<feature type="transmembrane region" description="Helical" evidence="7">
    <location>
        <begin position="111"/>
        <end position="129"/>
    </location>
</feature>
<dbReference type="PROSITE" id="PS50850">
    <property type="entry name" value="MFS"/>
    <property type="match status" value="1"/>
</dbReference>
<sequence>MTDTDEKKSAEFDQPGFELGELQSEPVFSPDAEKQLVRKVDLMLLPLMLFAYMMAFLDKQALNYTSLMGIREDLHLVGSQYSWSSSIFYLGYLFFSPIASMLLVKFSLGKYLATNFIIWSVILACHAATTNFTGIMIVRFFLGCTEASISPGFSLITSLWYRASEQPLRHGVWFCGNSISLIFGNLIAVGIWQIDGALTPWKWLFIIFGLVTFLWGILMLFRLPDSPTNASFLTDEEREIALSRLRSNKAGYKTNKINREQIVEAFIDPKTYMLALYILAANIPNGGFTTFSGLILKGFGYNTFHTLLLGIPPGVVLFILVLGSSIVASKVRNSRLIACISTTILSIIGTALVYGTSAIASRYVGIILMGTYSAAMPVTMAMITSNIGGFTKRSTVNAIYFVMYCAGNVIGPQLFFESEAPRYQSGLQSILVCLAVVVADCIGLLIYLRVENMKRDRAAGAGSGGQSHIQGTARNGGLADVTDLKNPAFRYVF</sequence>
<proteinExistence type="inferred from homology"/>
<dbReference type="AlphaFoldDB" id="A0A1L9TIG4"/>
<evidence type="ECO:0000256" key="2">
    <source>
        <dbReference type="ARBA" id="ARBA00022448"/>
    </source>
</evidence>
<feature type="transmembrane region" description="Helical" evidence="7">
    <location>
        <begin position="135"/>
        <end position="160"/>
    </location>
</feature>
<evidence type="ECO:0000256" key="6">
    <source>
        <dbReference type="ARBA" id="ARBA00037968"/>
    </source>
</evidence>
<feature type="transmembrane region" description="Helical" evidence="7">
    <location>
        <begin position="395"/>
        <end position="415"/>
    </location>
</feature>
<keyword evidence="10" id="KW-1185">Reference proteome</keyword>
<evidence type="ECO:0000256" key="5">
    <source>
        <dbReference type="ARBA" id="ARBA00023136"/>
    </source>
</evidence>
<dbReference type="PANTHER" id="PTHR43791">
    <property type="entry name" value="PERMEASE-RELATED"/>
    <property type="match status" value="1"/>
</dbReference>
<dbReference type="PANTHER" id="PTHR43791:SF103">
    <property type="entry name" value="MAJOR FACILITATOR SUPERFAMILY (MFS) PROFILE DOMAIN-CONTAINING PROTEIN-RELATED"/>
    <property type="match status" value="1"/>
</dbReference>
<feature type="transmembrane region" description="Helical" evidence="7">
    <location>
        <begin position="307"/>
        <end position="329"/>
    </location>
</feature>
<dbReference type="FunFam" id="1.20.1250.20:FF:000064">
    <property type="entry name" value="MFS allantoate transporter"/>
    <property type="match status" value="1"/>
</dbReference>
<reference evidence="10" key="1">
    <citation type="journal article" date="2017" name="Genome Biol.">
        <title>Comparative genomics reveals high biological diversity and specific adaptations in the industrially and medically important fungal genus Aspergillus.</title>
        <authorList>
            <person name="de Vries R.P."/>
            <person name="Riley R."/>
            <person name="Wiebenga A."/>
            <person name="Aguilar-Osorio G."/>
            <person name="Amillis S."/>
            <person name="Uchima C.A."/>
            <person name="Anderluh G."/>
            <person name="Asadollahi M."/>
            <person name="Askin M."/>
            <person name="Barry K."/>
            <person name="Battaglia E."/>
            <person name="Bayram O."/>
            <person name="Benocci T."/>
            <person name="Braus-Stromeyer S.A."/>
            <person name="Caldana C."/>
            <person name="Canovas D."/>
            <person name="Cerqueira G.C."/>
            <person name="Chen F."/>
            <person name="Chen W."/>
            <person name="Choi C."/>
            <person name="Clum A."/>
            <person name="Dos Santos R.A."/>
            <person name="Damasio A.R."/>
            <person name="Diallinas G."/>
            <person name="Emri T."/>
            <person name="Fekete E."/>
            <person name="Flipphi M."/>
            <person name="Freyberg S."/>
            <person name="Gallo A."/>
            <person name="Gournas C."/>
            <person name="Habgood R."/>
            <person name="Hainaut M."/>
            <person name="Harispe M.L."/>
            <person name="Henrissat B."/>
            <person name="Hilden K.S."/>
            <person name="Hope R."/>
            <person name="Hossain A."/>
            <person name="Karabika E."/>
            <person name="Karaffa L."/>
            <person name="Karanyi Z."/>
            <person name="Krasevec N."/>
            <person name="Kuo A."/>
            <person name="Kusch H."/>
            <person name="LaButti K."/>
            <person name="Lagendijk E.L."/>
            <person name="Lapidus A."/>
            <person name="Levasseur A."/>
            <person name="Lindquist E."/>
            <person name="Lipzen A."/>
            <person name="Logrieco A.F."/>
            <person name="MacCabe A."/>
            <person name="Maekelae M.R."/>
            <person name="Malavazi I."/>
            <person name="Melin P."/>
            <person name="Meyer V."/>
            <person name="Mielnichuk N."/>
            <person name="Miskei M."/>
            <person name="Molnar A.P."/>
            <person name="Mule G."/>
            <person name="Ngan C.Y."/>
            <person name="Orejas M."/>
            <person name="Orosz E."/>
            <person name="Ouedraogo J.P."/>
            <person name="Overkamp K.M."/>
            <person name="Park H.-S."/>
            <person name="Perrone G."/>
            <person name="Piumi F."/>
            <person name="Punt P.J."/>
            <person name="Ram A.F."/>
            <person name="Ramon A."/>
            <person name="Rauscher S."/>
            <person name="Record E."/>
            <person name="Riano-Pachon D.M."/>
            <person name="Robert V."/>
            <person name="Roehrig J."/>
            <person name="Ruller R."/>
            <person name="Salamov A."/>
            <person name="Salih N.S."/>
            <person name="Samson R.A."/>
            <person name="Sandor E."/>
            <person name="Sanguinetti M."/>
            <person name="Schuetze T."/>
            <person name="Sepcic K."/>
            <person name="Shelest E."/>
            <person name="Sherlock G."/>
            <person name="Sophianopoulou V."/>
            <person name="Squina F.M."/>
            <person name="Sun H."/>
            <person name="Susca A."/>
            <person name="Todd R.B."/>
            <person name="Tsang A."/>
            <person name="Unkles S.E."/>
            <person name="van de Wiele N."/>
            <person name="van Rossen-Uffink D."/>
            <person name="Oliveira J.V."/>
            <person name="Vesth T.C."/>
            <person name="Visser J."/>
            <person name="Yu J.-H."/>
            <person name="Zhou M."/>
            <person name="Andersen M.R."/>
            <person name="Archer D.B."/>
            <person name="Baker S.E."/>
            <person name="Benoit I."/>
            <person name="Brakhage A.A."/>
            <person name="Braus G.H."/>
            <person name="Fischer R."/>
            <person name="Frisvad J.C."/>
            <person name="Goldman G.H."/>
            <person name="Houbraken J."/>
            <person name="Oakley B."/>
            <person name="Pocsi I."/>
            <person name="Scazzocchio C."/>
            <person name="Seiboth B."/>
            <person name="vanKuyk P.A."/>
            <person name="Wortman J."/>
            <person name="Dyer P.S."/>
            <person name="Grigoriev I.V."/>
        </authorList>
    </citation>
    <scope>NUCLEOTIDE SEQUENCE [LARGE SCALE GENOMIC DNA]</scope>
    <source>
        <strain evidence="10">CBS 593.65</strain>
    </source>
</reference>
<evidence type="ECO:0000313" key="10">
    <source>
        <dbReference type="Proteomes" id="UP000184356"/>
    </source>
</evidence>
<name>A0A1L9TIG4_9EURO</name>
<dbReference type="OrthoDB" id="6730379at2759"/>
<dbReference type="SUPFAM" id="SSF103473">
    <property type="entry name" value="MFS general substrate transporter"/>
    <property type="match status" value="1"/>
</dbReference>
<protein>
    <recommendedName>
        <fullName evidence="8">Major facilitator superfamily (MFS) profile domain-containing protein</fullName>
    </recommendedName>
</protein>
<evidence type="ECO:0000256" key="4">
    <source>
        <dbReference type="ARBA" id="ARBA00022989"/>
    </source>
</evidence>
<dbReference type="InterPro" id="IPR020846">
    <property type="entry name" value="MFS_dom"/>
</dbReference>
<dbReference type="GO" id="GO:0016020">
    <property type="term" value="C:membrane"/>
    <property type="evidence" value="ECO:0007669"/>
    <property type="project" value="UniProtKB-SubCell"/>
</dbReference>
<dbReference type="Pfam" id="PF07690">
    <property type="entry name" value="MFS_1"/>
    <property type="match status" value="1"/>
</dbReference>
<gene>
    <name evidence="9" type="ORF">ASPSYDRAFT_152251</name>
</gene>
<dbReference type="RefSeq" id="XP_040703023.1">
    <property type="nucleotide sequence ID" value="XM_040842171.1"/>
</dbReference>
<dbReference type="STRING" id="1036612.A0A1L9TIG4"/>
<keyword evidence="2" id="KW-0813">Transport</keyword>
<feature type="domain" description="Major facilitator superfamily (MFS) profile" evidence="8">
    <location>
        <begin position="44"/>
        <end position="455"/>
    </location>
</feature>
<comment type="subcellular location">
    <subcellularLocation>
        <location evidence="1">Membrane</location>
        <topology evidence="1">Multi-pass membrane protein</topology>
    </subcellularLocation>
</comment>
<evidence type="ECO:0000259" key="8">
    <source>
        <dbReference type="PROSITE" id="PS50850"/>
    </source>
</evidence>
<feature type="transmembrane region" description="Helical" evidence="7">
    <location>
        <begin position="427"/>
        <end position="448"/>
    </location>
</feature>
<dbReference type="InterPro" id="IPR011701">
    <property type="entry name" value="MFS"/>
</dbReference>
<dbReference type="GeneID" id="63758244"/>
<dbReference type="EMBL" id="KV878586">
    <property type="protein sequence ID" value="OJJ59217.1"/>
    <property type="molecule type" value="Genomic_DNA"/>
</dbReference>
<feature type="transmembrane region" description="Helical" evidence="7">
    <location>
        <begin position="172"/>
        <end position="194"/>
    </location>
</feature>
<evidence type="ECO:0000256" key="3">
    <source>
        <dbReference type="ARBA" id="ARBA00022692"/>
    </source>
</evidence>
<dbReference type="VEuPathDB" id="FungiDB:ASPSYDRAFT_152251"/>
<feature type="transmembrane region" description="Helical" evidence="7">
    <location>
        <begin position="274"/>
        <end position="295"/>
    </location>
</feature>